<reference evidence="2" key="1">
    <citation type="journal article" date="2013" name="Science">
        <title>The Amborella genome and the evolution of flowering plants.</title>
        <authorList>
            <consortium name="Amborella Genome Project"/>
        </authorList>
    </citation>
    <scope>NUCLEOTIDE SEQUENCE [LARGE SCALE GENOMIC DNA]</scope>
</reference>
<dbReference type="KEGG" id="atr:18446882"/>
<dbReference type="OMA" id="NKVDPQQ"/>
<dbReference type="AlphaFoldDB" id="U5CYX7"/>
<evidence type="ECO:0008006" key="3">
    <source>
        <dbReference type="Google" id="ProtNLM"/>
    </source>
</evidence>
<dbReference type="Gramene" id="ERN18516">
    <property type="protein sequence ID" value="ERN18516"/>
    <property type="gene ID" value="AMTR_s00065p00045180"/>
</dbReference>
<evidence type="ECO:0000313" key="1">
    <source>
        <dbReference type="EMBL" id="ERN18516.1"/>
    </source>
</evidence>
<dbReference type="GO" id="GO:0006281">
    <property type="term" value="P:DNA repair"/>
    <property type="evidence" value="ECO:0007669"/>
    <property type="project" value="InterPro"/>
</dbReference>
<dbReference type="HOGENOM" id="CLU_048127_3_1_1"/>
<dbReference type="EMBL" id="KI392088">
    <property type="protein sequence ID" value="ERN18516.1"/>
    <property type="molecule type" value="Genomic_DNA"/>
</dbReference>
<dbReference type="PANTHER" id="PTHR21521">
    <property type="entry name" value="AMUN, ISOFORM A"/>
    <property type="match status" value="1"/>
</dbReference>
<dbReference type="PANTHER" id="PTHR21521:SF0">
    <property type="entry name" value="AMUN, ISOFORM A"/>
    <property type="match status" value="1"/>
</dbReference>
<evidence type="ECO:0000313" key="2">
    <source>
        <dbReference type="Proteomes" id="UP000017836"/>
    </source>
</evidence>
<proteinExistence type="predicted"/>
<dbReference type="GO" id="GO:0003824">
    <property type="term" value="F:catalytic activity"/>
    <property type="evidence" value="ECO:0007669"/>
    <property type="project" value="InterPro"/>
</dbReference>
<dbReference type="eggNOG" id="ENOG502QR55">
    <property type="taxonomic scope" value="Eukaryota"/>
</dbReference>
<sequence length="219" mass="24304">MEGKLEFGSSDVSLWKQALSSYPTRLQAVKKAEIVELDSFYTKQLPTLLHQRDPNPHITKSELSKLMQWKLTRGKWRPRLMSFVSSLDEEQVKYASEKAFGSLPDLSEAVSALTTLKGVGPATASAILASYAPHIAPFMSDEAMLAALGNAKEYTLKQYLSFAEKLQAKAKELSIGGVVFTPSDVERALWATEISLKIPASTVKNSSPERKKKRQRKSQ</sequence>
<dbReference type="SUPFAM" id="SSF48150">
    <property type="entry name" value="DNA-glycosylase"/>
    <property type="match status" value="1"/>
</dbReference>
<organism evidence="1 2">
    <name type="scientific">Amborella trichopoda</name>
    <dbReference type="NCBI Taxonomy" id="13333"/>
    <lineage>
        <taxon>Eukaryota</taxon>
        <taxon>Viridiplantae</taxon>
        <taxon>Streptophyta</taxon>
        <taxon>Embryophyta</taxon>
        <taxon>Tracheophyta</taxon>
        <taxon>Spermatophyta</taxon>
        <taxon>Magnoliopsida</taxon>
        <taxon>Amborellales</taxon>
        <taxon>Amborellaceae</taxon>
        <taxon>Amborella</taxon>
    </lineage>
</organism>
<protein>
    <recommendedName>
        <fullName evidence="3">HhH-GPD domain-containing protein</fullName>
    </recommendedName>
</protein>
<gene>
    <name evidence="1" type="ORF">AMTR_s00065p00045180</name>
</gene>
<dbReference type="STRING" id="13333.U5CYX7"/>
<dbReference type="OrthoDB" id="8249012at2759"/>
<keyword evidence="2" id="KW-1185">Reference proteome</keyword>
<dbReference type="InterPro" id="IPR011257">
    <property type="entry name" value="DNA_glycosylase"/>
</dbReference>
<name>U5CYX7_AMBTC</name>
<dbReference type="Proteomes" id="UP000017836">
    <property type="component" value="Unassembled WGS sequence"/>
</dbReference>
<accession>U5CYX7</accession>